<organism evidence="1 2">
    <name type="scientific">Symbiodinium necroappetens</name>
    <dbReference type="NCBI Taxonomy" id="1628268"/>
    <lineage>
        <taxon>Eukaryota</taxon>
        <taxon>Sar</taxon>
        <taxon>Alveolata</taxon>
        <taxon>Dinophyceae</taxon>
        <taxon>Suessiales</taxon>
        <taxon>Symbiodiniaceae</taxon>
        <taxon>Symbiodinium</taxon>
    </lineage>
</organism>
<reference evidence="1" key="1">
    <citation type="submission" date="2021-02" db="EMBL/GenBank/DDBJ databases">
        <authorList>
            <person name="Dougan E. K."/>
            <person name="Rhodes N."/>
            <person name="Thang M."/>
            <person name="Chan C."/>
        </authorList>
    </citation>
    <scope>NUCLEOTIDE SEQUENCE</scope>
</reference>
<dbReference type="InterPro" id="IPR036691">
    <property type="entry name" value="Endo/exonu/phosph_ase_sf"/>
</dbReference>
<dbReference type="Gene3D" id="3.60.10.10">
    <property type="entry name" value="Endonuclease/exonuclease/phosphatase"/>
    <property type="match status" value="1"/>
</dbReference>
<evidence type="ECO:0000313" key="2">
    <source>
        <dbReference type="Proteomes" id="UP000601435"/>
    </source>
</evidence>
<evidence type="ECO:0000313" key="1">
    <source>
        <dbReference type="EMBL" id="CAE7418435.1"/>
    </source>
</evidence>
<proteinExistence type="predicted"/>
<dbReference type="GO" id="GO:0000175">
    <property type="term" value="F:3'-5'-RNA exonuclease activity"/>
    <property type="evidence" value="ECO:0007669"/>
    <property type="project" value="TreeGrafter"/>
</dbReference>
<dbReference type="AlphaFoldDB" id="A0A812R4Q8"/>
<comment type="caution">
    <text evidence="1">The sequence shown here is derived from an EMBL/GenBank/DDBJ whole genome shotgun (WGS) entry which is preliminary data.</text>
</comment>
<dbReference type="InterPro" id="IPR050410">
    <property type="entry name" value="CCR4/nocturin_mRNA_transcr"/>
</dbReference>
<dbReference type="PANTHER" id="PTHR12121">
    <property type="entry name" value="CARBON CATABOLITE REPRESSOR PROTEIN 4"/>
    <property type="match status" value="1"/>
</dbReference>
<dbReference type="Proteomes" id="UP000601435">
    <property type="component" value="Unassembled WGS sequence"/>
</dbReference>
<dbReference type="SUPFAM" id="SSF56219">
    <property type="entry name" value="DNase I-like"/>
    <property type="match status" value="1"/>
</dbReference>
<keyword evidence="2" id="KW-1185">Reference proteome</keyword>
<dbReference type="OrthoDB" id="276515at2759"/>
<name>A0A812R4Q8_9DINO</name>
<dbReference type="PANTHER" id="PTHR12121:SF34">
    <property type="entry name" value="PROTEIN ANGEL"/>
    <property type="match status" value="1"/>
</dbReference>
<accession>A0A812R4Q8</accession>
<dbReference type="EMBL" id="CAJNJA010018246">
    <property type="protein sequence ID" value="CAE7418435.1"/>
    <property type="molecule type" value="Genomic_DNA"/>
</dbReference>
<sequence length="304" mass="34578">MGSGVGKVTSETQIQKVVELDYGPENTASTSSTSHAAKRFQGAQGDFVPPNAISNLEPGKQTLAERVEALEWIVQQQAQQLQQMTKALEGVQKDVRRTVSVMQYNILASYLGKNTQPWFLYGADISPEERERIFAKFNERGPDGTPKHRWPDYATGILRPDEITAVEQYDTFFRWEFRRQKLLEQIESMDPDVLSLVELDDHGFFAECLCDEWDSVFRKRPRASSADGCGIFWRKSKFECLASEGFDMVDGNDDKGREKRDRSCVMVLLKWRVAGPHILPLVVVSTHLAKDPYNKAQTAIRVRQ</sequence>
<gene>
    <name evidence="1" type="primary">ccr4</name>
    <name evidence="1" type="ORF">SNEC2469_LOCUS11490</name>
</gene>
<feature type="non-terminal residue" evidence="1">
    <location>
        <position position="304"/>
    </location>
</feature>
<protein>
    <submittedName>
        <fullName evidence="1">Ccr4 protein</fullName>
    </submittedName>
</protein>